<keyword evidence="1" id="KW-1133">Transmembrane helix</keyword>
<organism evidence="2 3">
    <name type="scientific">Goekera deserti</name>
    <dbReference type="NCBI Taxonomy" id="2497753"/>
    <lineage>
        <taxon>Bacteria</taxon>
        <taxon>Bacillati</taxon>
        <taxon>Actinomycetota</taxon>
        <taxon>Actinomycetes</taxon>
        <taxon>Geodermatophilales</taxon>
        <taxon>Geodermatophilaceae</taxon>
        <taxon>Goekera</taxon>
    </lineage>
</organism>
<sequence>MSATVGEGVAPATGVQPTGAVAGYRPGRTLRLSVELRRQFKRRRTLGVVGLMVALPLVLIAALQLGASDDENGDTAVSLVDLATASGLNFTLFVLFATTGFLLVVVFALFFGDTVASEAQWGSLRYTLATPVPRLRLLRQKWLAAFTLSVASLLLLTVVSVVAGGLFFGFGDIQTTVGLSIPQGDALVRLAGMVGYLTVHLLVVGTLAFWLSTITDAPLAAVGGAVFMTIVFAILEQIEQLGAVRDYFPTAENYAWTDLLLSPVDSGDLFRGVVQSLVYAAVFTSLGLWHFSRRDVTS</sequence>
<feature type="transmembrane region" description="Helical" evidence="1">
    <location>
        <begin position="217"/>
        <end position="235"/>
    </location>
</feature>
<dbReference type="Proteomes" id="UP000470470">
    <property type="component" value="Unassembled WGS sequence"/>
</dbReference>
<keyword evidence="3" id="KW-1185">Reference proteome</keyword>
<feature type="transmembrane region" description="Helical" evidence="1">
    <location>
        <begin position="87"/>
        <end position="111"/>
    </location>
</feature>
<protein>
    <submittedName>
        <fullName evidence="2">ABC transporter permease subunit</fullName>
    </submittedName>
</protein>
<dbReference type="GO" id="GO:0005886">
    <property type="term" value="C:plasma membrane"/>
    <property type="evidence" value="ECO:0007669"/>
    <property type="project" value="UniProtKB-SubCell"/>
</dbReference>
<dbReference type="AlphaFoldDB" id="A0A7K3WJ67"/>
<dbReference type="RefSeq" id="WP_152729593.1">
    <property type="nucleotide sequence ID" value="NZ_JAABOZ010000003.1"/>
</dbReference>
<feature type="transmembrane region" description="Helical" evidence="1">
    <location>
        <begin position="142"/>
        <end position="170"/>
    </location>
</feature>
<evidence type="ECO:0000256" key="1">
    <source>
        <dbReference type="SAM" id="Phobius"/>
    </source>
</evidence>
<comment type="caution">
    <text evidence="2">The sequence shown here is derived from an EMBL/GenBank/DDBJ whole genome shotgun (WGS) entry which is preliminary data.</text>
</comment>
<dbReference type="Pfam" id="PF12679">
    <property type="entry name" value="ABC2_membrane_2"/>
    <property type="match status" value="1"/>
</dbReference>
<feature type="transmembrane region" description="Helical" evidence="1">
    <location>
        <begin position="46"/>
        <end position="67"/>
    </location>
</feature>
<evidence type="ECO:0000313" key="2">
    <source>
        <dbReference type="EMBL" id="NEL56541.1"/>
    </source>
</evidence>
<keyword evidence="1" id="KW-0472">Membrane</keyword>
<keyword evidence="1" id="KW-0812">Transmembrane</keyword>
<reference evidence="2 3" key="1">
    <citation type="submission" date="2020-02" db="EMBL/GenBank/DDBJ databases">
        <title>The whole genome sequence of CPCC 205119.</title>
        <authorList>
            <person name="Jiang Z."/>
        </authorList>
    </citation>
    <scope>NUCLEOTIDE SEQUENCE [LARGE SCALE GENOMIC DNA]</scope>
    <source>
        <strain evidence="2 3">CPCC 205119</strain>
    </source>
</reference>
<accession>A0A7K3WJ67</accession>
<dbReference type="EMBL" id="JAAGWK010000036">
    <property type="protein sequence ID" value="NEL56541.1"/>
    <property type="molecule type" value="Genomic_DNA"/>
</dbReference>
<proteinExistence type="predicted"/>
<feature type="transmembrane region" description="Helical" evidence="1">
    <location>
        <begin position="190"/>
        <end position="210"/>
    </location>
</feature>
<dbReference type="PANTHER" id="PTHR37305">
    <property type="entry name" value="INTEGRAL MEMBRANE PROTEIN-RELATED"/>
    <property type="match status" value="1"/>
</dbReference>
<gene>
    <name evidence="2" type="ORF">G1H19_21470</name>
</gene>
<dbReference type="PANTHER" id="PTHR37305:SF1">
    <property type="entry name" value="MEMBRANE PROTEIN"/>
    <property type="match status" value="1"/>
</dbReference>
<feature type="transmembrane region" description="Helical" evidence="1">
    <location>
        <begin position="269"/>
        <end position="291"/>
    </location>
</feature>
<name>A0A7K3WJ67_9ACTN</name>
<dbReference type="GO" id="GO:0140359">
    <property type="term" value="F:ABC-type transporter activity"/>
    <property type="evidence" value="ECO:0007669"/>
    <property type="project" value="InterPro"/>
</dbReference>
<evidence type="ECO:0000313" key="3">
    <source>
        <dbReference type="Proteomes" id="UP000470470"/>
    </source>
</evidence>